<evidence type="ECO:0000313" key="1">
    <source>
        <dbReference type="EMBL" id="MBZ6075415.1"/>
    </source>
</evidence>
<dbReference type="CDD" id="cd07067">
    <property type="entry name" value="HP_PGM_like"/>
    <property type="match status" value="1"/>
</dbReference>
<gene>
    <name evidence="1" type="ORF">K9B37_03780</name>
</gene>
<dbReference type="InterPro" id="IPR029033">
    <property type="entry name" value="His_PPase_superfam"/>
</dbReference>
<comment type="caution">
    <text evidence="1">The sequence shown here is derived from an EMBL/GenBank/DDBJ whole genome shotgun (WGS) entry which is preliminary data.</text>
</comment>
<dbReference type="Pfam" id="PF00300">
    <property type="entry name" value="His_Phos_1"/>
    <property type="match status" value="1"/>
</dbReference>
<accession>A0ABS7VJV5</accession>
<protein>
    <submittedName>
        <fullName evidence="1">Histidine phosphatase family protein</fullName>
    </submittedName>
</protein>
<dbReference type="PANTHER" id="PTHR47623">
    <property type="entry name" value="OS09G0287300 PROTEIN"/>
    <property type="match status" value="1"/>
</dbReference>
<dbReference type="EMBL" id="JAIRBM010000002">
    <property type="protein sequence ID" value="MBZ6075415.1"/>
    <property type="molecule type" value="Genomic_DNA"/>
</dbReference>
<dbReference type="Gene3D" id="3.40.50.1240">
    <property type="entry name" value="Phosphoglycerate mutase-like"/>
    <property type="match status" value="1"/>
</dbReference>
<dbReference type="SMART" id="SM00855">
    <property type="entry name" value="PGAM"/>
    <property type="match status" value="1"/>
</dbReference>
<evidence type="ECO:0000313" key="2">
    <source>
        <dbReference type="Proteomes" id="UP000704176"/>
    </source>
</evidence>
<dbReference type="InterPro" id="IPR013078">
    <property type="entry name" value="His_Pase_superF_clade-1"/>
</dbReference>
<dbReference type="SUPFAM" id="SSF53254">
    <property type="entry name" value="Phosphoglycerate mutase-like"/>
    <property type="match status" value="1"/>
</dbReference>
<organism evidence="1 2">
    <name type="scientific">Microvirga puerhi</name>
    <dbReference type="NCBI Taxonomy" id="2876078"/>
    <lineage>
        <taxon>Bacteria</taxon>
        <taxon>Pseudomonadati</taxon>
        <taxon>Pseudomonadota</taxon>
        <taxon>Alphaproteobacteria</taxon>
        <taxon>Hyphomicrobiales</taxon>
        <taxon>Methylobacteriaceae</taxon>
        <taxon>Microvirga</taxon>
    </lineage>
</organism>
<dbReference type="Proteomes" id="UP000704176">
    <property type="component" value="Unassembled WGS sequence"/>
</dbReference>
<dbReference type="RefSeq" id="WP_224311454.1">
    <property type="nucleotide sequence ID" value="NZ_JAIRBM010000002.1"/>
</dbReference>
<name>A0ABS7VJV5_9HYPH</name>
<dbReference type="PANTHER" id="PTHR47623:SF1">
    <property type="entry name" value="OS09G0287300 PROTEIN"/>
    <property type="match status" value="1"/>
</dbReference>
<reference evidence="1 2" key="1">
    <citation type="submission" date="2021-09" db="EMBL/GenBank/DDBJ databases">
        <title>The complete genome sequence of a new microorganism.</title>
        <authorList>
            <person name="Zi Z."/>
        </authorList>
    </citation>
    <scope>NUCLEOTIDE SEQUENCE [LARGE SCALE GENOMIC DNA]</scope>
    <source>
        <strain evidence="1 2">WGZ8</strain>
    </source>
</reference>
<keyword evidence="2" id="KW-1185">Reference proteome</keyword>
<sequence>MRRLLLLRHAKSSRPSGVLDIERPLSRRGRKAAVLMGDYLKEERLLPDLVLVSPARRTEETWDLVQPALGVAECRYEPRIYDAPAKRLLDILQEVIPDKRVLLVIGHNPGLEDLAKMLIGDGTPEHCDRLASKYPTAGLAVIDFKGEGWEQIKAHGGCLERFITPKVLGAAEDD</sequence>
<proteinExistence type="predicted"/>